<evidence type="ECO:0000313" key="1">
    <source>
        <dbReference type="EMBL" id="KAJ2978655.1"/>
    </source>
</evidence>
<reference evidence="1" key="1">
    <citation type="submission" date="2022-10" db="EMBL/GenBank/DDBJ databases">
        <title>Genome Sequence of Xylaria curta.</title>
        <authorList>
            <person name="Buettner E."/>
        </authorList>
    </citation>
    <scope>NUCLEOTIDE SEQUENCE</scope>
    <source>
        <strain evidence="1">Babe10</strain>
    </source>
</reference>
<name>A0ACC1NI97_9PEZI</name>
<comment type="caution">
    <text evidence="1">The sequence shown here is derived from an EMBL/GenBank/DDBJ whole genome shotgun (WGS) entry which is preliminary data.</text>
</comment>
<dbReference type="Proteomes" id="UP001143856">
    <property type="component" value="Unassembled WGS sequence"/>
</dbReference>
<dbReference type="EMBL" id="JAPDGR010001925">
    <property type="protein sequence ID" value="KAJ2978655.1"/>
    <property type="molecule type" value="Genomic_DNA"/>
</dbReference>
<keyword evidence="2" id="KW-1185">Reference proteome</keyword>
<protein>
    <submittedName>
        <fullName evidence="1">Uncharacterized protein</fullName>
    </submittedName>
</protein>
<evidence type="ECO:0000313" key="2">
    <source>
        <dbReference type="Proteomes" id="UP001143856"/>
    </source>
</evidence>
<gene>
    <name evidence="1" type="ORF">NUW58_g7431</name>
</gene>
<organism evidence="1 2">
    <name type="scientific">Xylaria curta</name>
    <dbReference type="NCBI Taxonomy" id="42375"/>
    <lineage>
        <taxon>Eukaryota</taxon>
        <taxon>Fungi</taxon>
        <taxon>Dikarya</taxon>
        <taxon>Ascomycota</taxon>
        <taxon>Pezizomycotina</taxon>
        <taxon>Sordariomycetes</taxon>
        <taxon>Xylariomycetidae</taxon>
        <taxon>Xylariales</taxon>
        <taxon>Xylariaceae</taxon>
        <taxon>Xylaria</taxon>
    </lineage>
</organism>
<accession>A0ACC1NI97</accession>
<sequence length="1360" mass="153054">MSTKRQKTEHSRDSILQMSGNSAANEHNRSEFYGQGIQNTGYGDINVGRDVNIRSRGIDTTLQKVRLTDPRDDKTRIEQQKGGLLHDSYKWILGHKDFQRLRDGEGYQLLWIRGDPGKGKTMLLCGIVDELHKAGMKDRNVVYYFCQATNEKLNKATSVLCGLIYSLLSQRRGLLETVREDIDEASGEMFQDLNAWAALCRIFGRLMEETERHRQTTYLIVDALDECLEGRHNLLKWIADLSSSHIKVLVSSRNWPSIESGLSSATHRVLLQLELNDDSISNAVDCYIDYKATELEKSKKLNQVDREAIRQHLKSNSGNTFLWVALVCQGLGHEDTSTWKVFDVLHKFPSGLNSLYGRMAMQFLAGEDAEMCRQVLAVQALACRPLRLTELLPHIETPKGFPRTAIRLKEVIELCGSFLTVRDGTVYFVHQSAKDYLIEHKSDSIFPLGNLSEHHTIAIQLIQELSRALQENIYKLPSPGFRIDSIDVPNPDPLDGVRYACVYWADHLENAKHMGEQDLEDGGLVHRFLEKHLLHWLEALSLLRNLGSGIEALTKVLSLLQDSKKAENDLDKLVYDAVRFSRHHKIAIETAPLQVYSSALVFSPTNSVVRKLFLKKPEWLLMSPTRDSGWNSCLQTLEGHTQLITSVVFSPDGKRVASSSSDYTVRIWDVATGGCLNILKGHDLNIKSVTFSPNGECVASISWRGQVRVWDVTTGACLKTFESRNDSNGDDGNIDYWLVAFPDDKSVRSFSNCDRVCTWDIATGTLLGTVRVVDFVRSPWASANRLCLSRNGRRAAWVSPVWSLYKSKSRIQVVDIVASQNYETPWYLDISDVPHYQALVALSSDGEYLAIMTEKYQSGNNGHHFEFDIWNVETNKCIQTLHCFWDDVPGVLRLSPDKKYLAAASPNHKVEWEIATGQQVIFTGKIEDRGWLNTKSLDFSPDSRLLPASNTKISGKPGLDDDNDNNDNNDDNNDDNDDNDDDKDDRDDRDDSDDDGDGVAYYPRSLTLSSDGKLLGFLGRNRTFQIWDTMKNRLLSKVRTKSLEPGVAFSPDNKYLACTWYTYPVGISAISLFDTTTGRRLWESEARIGLLCNGDSGRQVVDFSADGRQLATGFQGCGHSEGPWNAVRILDVVTGTCLGKVKVSGYQPYRDDKHNKLSLALSPEGTKVAIIFQPVNYGDYDKRLLHEVRIWDVATASHMCSVPLREFTDGGTDDIDVAFSPDSRNLVCRGRFGKTFILEARTGDCIKVLNGFYDDLFEMTWSTRWGPAGLLTSRGIYCTQALLEDDRKTITYGRDNIPTGALSGLGVNPARDWILRNGEPYLWVPPEHRTPYLSQDVDGNTIAFGRTTDHIYCIRLSSLN</sequence>
<proteinExistence type="predicted"/>